<organism evidence="1 2">
    <name type="scientific">Halomonas marinisediminis</name>
    <dbReference type="NCBI Taxonomy" id="2546095"/>
    <lineage>
        <taxon>Bacteria</taxon>
        <taxon>Pseudomonadati</taxon>
        <taxon>Pseudomonadota</taxon>
        <taxon>Gammaproteobacteria</taxon>
        <taxon>Oceanospirillales</taxon>
        <taxon>Halomonadaceae</taxon>
        <taxon>Halomonas</taxon>
    </lineage>
</organism>
<protein>
    <submittedName>
        <fullName evidence="1">PEP-CTERM/exosortase system-associated acyltransferase</fullName>
    </submittedName>
</protein>
<dbReference type="NCBIfam" id="TIGR03694">
    <property type="entry name" value="exosort_acyl"/>
    <property type="match status" value="1"/>
</dbReference>
<dbReference type="Gene3D" id="3.40.630.30">
    <property type="match status" value="1"/>
</dbReference>
<keyword evidence="2" id="KW-1185">Reference proteome</keyword>
<keyword evidence="1" id="KW-0012">Acyltransferase</keyword>
<dbReference type="InterPro" id="IPR016181">
    <property type="entry name" value="Acyl_CoA_acyltransferase"/>
</dbReference>
<comment type="caution">
    <text evidence="1">The sequence shown here is derived from an EMBL/GenBank/DDBJ whole genome shotgun (WGS) entry which is preliminary data.</text>
</comment>
<evidence type="ECO:0000313" key="2">
    <source>
        <dbReference type="Proteomes" id="UP000294823"/>
    </source>
</evidence>
<proteinExistence type="predicted"/>
<dbReference type="GO" id="GO:0016746">
    <property type="term" value="F:acyltransferase activity"/>
    <property type="evidence" value="ECO:0007669"/>
    <property type="project" value="UniProtKB-KW"/>
</dbReference>
<accession>A0ABY2D901</accession>
<gene>
    <name evidence="1" type="ORF">E0702_05745</name>
</gene>
<keyword evidence="1" id="KW-0808">Transferase</keyword>
<evidence type="ECO:0000313" key="1">
    <source>
        <dbReference type="EMBL" id="TDB04248.1"/>
    </source>
</evidence>
<name>A0ABY2D901_9GAMM</name>
<reference evidence="1 2" key="1">
    <citation type="submission" date="2019-03" db="EMBL/GenBank/DDBJ databases">
        <title>Halomonas marinisediminis sp. nov., a moderately halophilic bacterium isolated from the Bohai Gulf.</title>
        <authorList>
            <person name="Ji X."/>
        </authorList>
    </citation>
    <scope>NUCLEOTIDE SEQUENCE [LARGE SCALE GENOMIC DNA]</scope>
    <source>
        <strain evidence="1 2">204</strain>
    </source>
</reference>
<sequence>MKSLPPDNQAAKDTTLLLARFMTEFSFQIARSEAEREQAFRLRHDVYCEEIKGIPPTDPVRRLEYDIFDNEALHCLVRHRPTGLTAACTRLVTPLSGADAPLDRLPLQSYAAESLYDSPLHPDQATRGSFYEISRLAISPHFRPTLKGKQACGHSSSPDQARFRDRRTFSFLANALFLSGCAVGRLTGTHLAYAMMEPRLHRLLSMSGFHFTQVGGEIDLHGKRRAYCISRKQAEAGMTPQLVPLYQHIQKQLSEQLESTSRLPQTAATNL</sequence>
<dbReference type="InterPro" id="IPR022484">
    <property type="entry name" value="PEP-CTERM/exosrtase_acylTfrase"/>
</dbReference>
<dbReference type="Pfam" id="PF13444">
    <property type="entry name" value="Acetyltransf_5"/>
    <property type="match status" value="1"/>
</dbReference>
<dbReference type="Proteomes" id="UP000294823">
    <property type="component" value="Unassembled WGS sequence"/>
</dbReference>
<dbReference type="RefSeq" id="WP_132042022.1">
    <property type="nucleotide sequence ID" value="NZ_SLTR01000005.1"/>
</dbReference>
<dbReference type="EMBL" id="SLTR01000005">
    <property type="protein sequence ID" value="TDB04248.1"/>
    <property type="molecule type" value="Genomic_DNA"/>
</dbReference>
<dbReference type="SUPFAM" id="SSF55729">
    <property type="entry name" value="Acyl-CoA N-acyltransferases (Nat)"/>
    <property type="match status" value="1"/>
</dbReference>